<keyword evidence="2 5" id="KW-0812">Transmembrane</keyword>
<dbReference type="PANTHER" id="PTHR47518:SF9">
    <property type="entry name" value="SERPENTINE RECEPTOR, CLASS T"/>
    <property type="match status" value="1"/>
</dbReference>
<evidence type="ECO:0000313" key="7">
    <source>
        <dbReference type="Proteomes" id="UP001432027"/>
    </source>
</evidence>
<evidence type="ECO:0000313" key="6">
    <source>
        <dbReference type="EMBL" id="GMS79786.1"/>
    </source>
</evidence>
<feature type="transmembrane region" description="Helical" evidence="5">
    <location>
        <begin position="6"/>
        <end position="29"/>
    </location>
</feature>
<dbReference type="InterPro" id="IPR052854">
    <property type="entry name" value="Serpentine_rcpt_epsilon"/>
</dbReference>
<comment type="caution">
    <text evidence="6">The sequence shown here is derived from an EMBL/GenBank/DDBJ whole genome shotgun (WGS) entry which is preliminary data.</text>
</comment>
<proteinExistence type="predicted"/>
<protein>
    <recommendedName>
        <fullName evidence="8">G protein-coupled receptor</fullName>
    </recommendedName>
</protein>
<dbReference type="PANTHER" id="PTHR47518">
    <property type="entry name" value="SERPENTINE RECEPTOR CLASS EPSILON-13-RELATED"/>
    <property type="match status" value="1"/>
</dbReference>
<feature type="non-terminal residue" evidence="6">
    <location>
        <position position="1"/>
    </location>
</feature>
<comment type="subcellular location">
    <subcellularLocation>
        <location evidence="1">Membrane</location>
        <topology evidence="1">Multi-pass membrane protein</topology>
    </subcellularLocation>
</comment>
<gene>
    <name evidence="6" type="ORF">PENTCL1PPCAC_1961</name>
</gene>
<accession>A0AAV5S9I7</accession>
<evidence type="ECO:0000256" key="4">
    <source>
        <dbReference type="ARBA" id="ARBA00023136"/>
    </source>
</evidence>
<evidence type="ECO:0000256" key="3">
    <source>
        <dbReference type="ARBA" id="ARBA00022989"/>
    </source>
</evidence>
<reference evidence="6" key="1">
    <citation type="submission" date="2023-10" db="EMBL/GenBank/DDBJ databases">
        <title>Genome assembly of Pristionchus species.</title>
        <authorList>
            <person name="Yoshida K."/>
            <person name="Sommer R.J."/>
        </authorList>
    </citation>
    <scope>NUCLEOTIDE SEQUENCE</scope>
    <source>
        <strain evidence="6">RS0144</strain>
    </source>
</reference>
<dbReference type="InterPro" id="IPR019408">
    <property type="entry name" value="7TM_GPCR_serpentine_rcpt_Srab"/>
</dbReference>
<keyword evidence="7" id="KW-1185">Reference proteome</keyword>
<sequence>DEIGDRMFNYILIAFEICIYIVALALLLINRRRTRLRELYDYTELTCRYQLAENIRACRLLMTFVLFDSLITVADIIGDVGFNFSTGFELAIPWALAILGHESYRNRLRRILCLRVGR</sequence>
<dbReference type="Pfam" id="PF10292">
    <property type="entry name" value="7TM_GPCR_Srab"/>
    <property type="match status" value="1"/>
</dbReference>
<dbReference type="GO" id="GO:0016020">
    <property type="term" value="C:membrane"/>
    <property type="evidence" value="ECO:0007669"/>
    <property type="project" value="UniProtKB-SubCell"/>
</dbReference>
<evidence type="ECO:0000256" key="1">
    <source>
        <dbReference type="ARBA" id="ARBA00004141"/>
    </source>
</evidence>
<keyword evidence="4 5" id="KW-0472">Membrane</keyword>
<evidence type="ECO:0008006" key="8">
    <source>
        <dbReference type="Google" id="ProtNLM"/>
    </source>
</evidence>
<name>A0AAV5S9I7_9BILA</name>
<feature type="non-terminal residue" evidence="6">
    <location>
        <position position="118"/>
    </location>
</feature>
<keyword evidence="3 5" id="KW-1133">Transmembrane helix</keyword>
<evidence type="ECO:0000256" key="5">
    <source>
        <dbReference type="SAM" id="Phobius"/>
    </source>
</evidence>
<organism evidence="6 7">
    <name type="scientific">Pristionchus entomophagus</name>
    <dbReference type="NCBI Taxonomy" id="358040"/>
    <lineage>
        <taxon>Eukaryota</taxon>
        <taxon>Metazoa</taxon>
        <taxon>Ecdysozoa</taxon>
        <taxon>Nematoda</taxon>
        <taxon>Chromadorea</taxon>
        <taxon>Rhabditida</taxon>
        <taxon>Rhabditina</taxon>
        <taxon>Diplogasteromorpha</taxon>
        <taxon>Diplogasteroidea</taxon>
        <taxon>Neodiplogasteridae</taxon>
        <taxon>Pristionchus</taxon>
    </lineage>
</organism>
<evidence type="ECO:0000256" key="2">
    <source>
        <dbReference type="ARBA" id="ARBA00022692"/>
    </source>
</evidence>
<dbReference type="Proteomes" id="UP001432027">
    <property type="component" value="Unassembled WGS sequence"/>
</dbReference>
<dbReference type="EMBL" id="BTSX01000001">
    <property type="protein sequence ID" value="GMS79786.1"/>
    <property type="molecule type" value="Genomic_DNA"/>
</dbReference>
<dbReference type="AlphaFoldDB" id="A0AAV5S9I7"/>